<sequence length="141" mass="15448">MTPDQIRLVQDSFREIVPIRVAVAALFYERLFAIDADLRALFPVTDMTKQGAKLMASLGFVVHGLERADTILPTVRVLARRHVNYGVEERHYPIVGQALIETLAAGLGTAFTPAVREAWEAAYGLLASVMIAAAREDQLAA</sequence>
<dbReference type="PRINTS" id="PR01907">
    <property type="entry name" value="WORMGLOBIN"/>
</dbReference>
<dbReference type="GO" id="GO:0008941">
    <property type="term" value="F:nitric oxide dioxygenase NAD(P)H activity"/>
    <property type="evidence" value="ECO:0007669"/>
    <property type="project" value="TreeGrafter"/>
</dbReference>
<dbReference type="GO" id="GO:0020037">
    <property type="term" value="F:heme binding"/>
    <property type="evidence" value="ECO:0007669"/>
    <property type="project" value="InterPro"/>
</dbReference>
<comment type="similarity">
    <text evidence="5">Belongs to the globin family.</text>
</comment>
<keyword evidence="2 5" id="KW-0561">Oxygen transport</keyword>
<dbReference type="InterPro" id="IPR000971">
    <property type="entry name" value="Globin"/>
</dbReference>
<keyword evidence="4" id="KW-0408">Iron</keyword>
<evidence type="ECO:0000256" key="3">
    <source>
        <dbReference type="ARBA" id="ARBA00022723"/>
    </source>
</evidence>
<proteinExistence type="inferred from homology"/>
<evidence type="ECO:0000256" key="4">
    <source>
        <dbReference type="ARBA" id="ARBA00023004"/>
    </source>
</evidence>
<keyword evidence="3" id="KW-0479">Metal-binding</keyword>
<dbReference type="Proteomes" id="UP000198894">
    <property type="component" value="Unassembled WGS sequence"/>
</dbReference>
<evidence type="ECO:0000313" key="7">
    <source>
        <dbReference type="EMBL" id="SDJ14102.1"/>
    </source>
</evidence>
<evidence type="ECO:0000256" key="1">
    <source>
        <dbReference type="ARBA" id="ARBA00022617"/>
    </source>
</evidence>
<dbReference type="GO" id="GO:0005344">
    <property type="term" value="F:oxygen carrier activity"/>
    <property type="evidence" value="ECO:0007669"/>
    <property type="project" value="UniProtKB-KW"/>
</dbReference>
<dbReference type="EMBL" id="FNEE01000004">
    <property type="protein sequence ID" value="SDJ14102.1"/>
    <property type="molecule type" value="Genomic_DNA"/>
</dbReference>
<evidence type="ECO:0000256" key="5">
    <source>
        <dbReference type="RuleBase" id="RU000356"/>
    </source>
</evidence>
<keyword evidence="5" id="KW-0813">Transport</keyword>
<dbReference type="AlphaFoldDB" id="A0A1G8RAR3"/>
<dbReference type="PANTHER" id="PTHR43396:SF3">
    <property type="entry name" value="FLAVOHEMOPROTEIN"/>
    <property type="match status" value="1"/>
</dbReference>
<dbReference type="PROSITE" id="PS01033">
    <property type="entry name" value="GLOBIN"/>
    <property type="match status" value="1"/>
</dbReference>
<protein>
    <submittedName>
        <fullName evidence="7">Hemoglobin-like flavoprotein</fullName>
    </submittedName>
</protein>
<dbReference type="RefSeq" id="WP_091592939.1">
    <property type="nucleotide sequence ID" value="NZ_FNEE01000004.1"/>
</dbReference>
<reference evidence="8" key="1">
    <citation type="submission" date="2016-10" db="EMBL/GenBank/DDBJ databases">
        <authorList>
            <person name="Varghese N."/>
            <person name="Submissions S."/>
        </authorList>
    </citation>
    <scope>NUCLEOTIDE SEQUENCE [LARGE SCALE GENOMIC DNA]</scope>
    <source>
        <strain evidence="8">CGMCC 1.11022</strain>
    </source>
</reference>
<dbReference type="Gene3D" id="1.10.490.10">
    <property type="entry name" value="Globins"/>
    <property type="match status" value="1"/>
</dbReference>
<name>A0A1G8RAR3_9HYPH</name>
<dbReference type="GO" id="GO:0046210">
    <property type="term" value="P:nitric oxide catabolic process"/>
    <property type="evidence" value="ECO:0007669"/>
    <property type="project" value="TreeGrafter"/>
</dbReference>
<dbReference type="CDD" id="cd12131">
    <property type="entry name" value="HGbI-like"/>
    <property type="match status" value="1"/>
</dbReference>
<evidence type="ECO:0000256" key="2">
    <source>
        <dbReference type="ARBA" id="ARBA00022621"/>
    </source>
</evidence>
<dbReference type="GO" id="GO:0019825">
    <property type="term" value="F:oxygen binding"/>
    <property type="evidence" value="ECO:0007669"/>
    <property type="project" value="InterPro"/>
</dbReference>
<organism evidence="7 8">
    <name type="scientific">Mesorhizobium muleiense</name>
    <dbReference type="NCBI Taxonomy" id="1004279"/>
    <lineage>
        <taxon>Bacteria</taxon>
        <taxon>Pseudomonadati</taxon>
        <taxon>Pseudomonadota</taxon>
        <taxon>Alphaproteobacteria</taxon>
        <taxon>Hyphomicrobiales</taxon>
        <taxon>Phyllobacteriaceae</taxon>
        <taxon>Mesorhizobium</taxon>
    </lineage>
</organism>
<evidence type="ECO:0000313" key="8">
    <source>
        <dbReference type="Proteomes" id="UP000198894"/>
    </source>
</evidence>
<dbReference type="SUPFAM" id="SSF46458">
    <property type="entry name" value="Globin-like"/>
    <property type="match status" value="1"/>
</dbReference>
<gene>
    <name evidence="7" type="ORF">SAMN05428953_104322</name>
</gene>
<dbReference type="GO" id="GO:0046872">
    <property type="term" value="F:metal ion binding"/>
    <property type="evidence" value="ECO:0007669"/>
    <property type="project" value="UniProtKB-KW"/>
</dbReference>
<accession>A0A1G8RAR3</accession>
<keyword evidence="8" id="KW-1185">Reference proteome</keyword>
<feature type="domain" description="Globin" evidence="6">
    <location>
        <begin position="1"/>
        <end position="135"/>
    </location>
</feature>
<evidence type="ECO:0000259" key="6">
    <source>
        <dbReference type="PROSITE" id="PS01033"/>
    </source>
</evidence>
<keyword evidence="1 5" id="KW-0349">Heme</keyword>
<dbReference type="Pfam" id="PF00042">
    <property type="entry name" value="Globin"/>
    <property type="match status" value="1"/>
</dbReference>
<dbReference type="GO" id="GO:0071500">
    <property type="term" value="P:cellular response to nitrosative stress"/>
    <property type="evidence" value="ECO:0007669"/>
    <property type="project" value="TreeGrafter"/>
</dbReference>
<dbReference type="GO" id="GO:0071949">
    <property type="term" value="F:FAD binding"/>
    <property type="evidence" value="ECO:0007669"/>
    <property type="project" value="TreeGrafter"/>
</dbReference>
<dbReference type="PANTHER" id="PTHR43396">
    <property type="entry name" value="FLAVOHEMOPROTEIN"/>
    <property type="match status" value="1"/>
</dbReference>
<dbReference type="InterPro" id="IPR009050">
    <property type="entry name" value="Globin-like_sf"/>
</dbReference>
<dbReference type="InterPro" id="IPR012292">
    <property type="entry name" value="Globin/Proto"/>
</dbReference>